<gene>
    <name evidence="1" type="ORF">EVA_10634</name>
</gene>
<name>J9GN15_9ZZZZ</name>
<dbReference type="AlphaFoldDB" id="J9GN15"/>
<accession>J9GN15</accession>
<organism evidence="1">
    <name type="scientific">gut metagenome</name>
    <dbReference type="NCBI Taxonomy" id="749906"/>
    <lineage>
        <taxon>unclassified sequences</taxon>
        <taxon>metagenomes</taxon>
        <taxon>organismal metagenomes</taxon>
    </lineage>
</organism>
<protein>
    <submittedName>
        <fullName evidence="1">Uncharacterized protein</fullName>
    </submittedName>
</protein>
<reference evidence="1" key="1">
    <citation type="journal article" date="2012" name="PLoS ONE">
        <title>Gene sets for utilization of primary and secondary nutrition supplies in the distal gut of endangered iberian lynx.</title>
        <authorList>
            <person name="Alcaide M."/>
            <person name="Messina E."/>
            <person name="Richter M."/>
            <person name="Bargiela R."/>
            <person name="Peplies J."/>
            <person name="Huws S.A."/>
            <person name="Newbold C.J."/>
            <person name="Golyshin P.N."/>
            <person name="Simon M.A."/>
            <person name="Lopez G."/>
            <person name="Yakimov M.M."/>
            <person name="Ferrer M."/>
        </authorList>
    </citation>
    <scope>NUCLEOTIDE SEQUENCE</scope>
</reference>
<dbReference type="EMBL" id="AMCI01003027">
    <property type="protein sequence ID" value="EJX01260.1"/>
    <property type="molecule type" value="Genomic_DNA"/>
</dbReference>
<evidence type="ECO:0000313" key="1">
    <source>
        <dbReference type="EMBL" id="EJX01260.1"/>
    </source>
</evidence>
<comment type="caution">
    <text evidence="1">The sequence shown here is derived from an EMBL/GenBank/DDBJ whole genome shotgun (WGS) entry which is preliminary data.</text>
</comment>
<proteinExistence type="predicted"/>
<sequence>MRNNRDRHRVSKRQVGGFKSIGIIQGRVSRELRAEEGGFFSRRVSNRAIRTKERRKVRVTKVLGDIFG</sequence>